<accession>A0A7T5R206</accession>
<name>A0A7T5R206_9BACT</name>
<sequence>MSKLTHDFGNALWRVRRETGTPLSLLHKTFMRESLGGSRAVSSYRFRQDVCANYQPVKQRVMGCHLH</sequence>
<dbReference type="AlphaFoldDB" id="A0A7T5R206"/>
<dbReference type="EMBL" id="CP066681">
    <property type="protein sequence ID" value="QQG35981.1"/>
    <property type="molecule type" value="Genomic_DNA"/>
</dbReference>
<evidence type="ECO:0000313" key="1">
    <source>
        <dbReference type="EMBL" id="QQG35981.1"/>
    </source>
</evidence>
<reference evidence="1 2" key="1">
    <citation type="submission" date="2020-07" db="EMBL/GenBank/DDBJ databases">
        <title>Huge and variable diversity of episymbiotic CPR bacteria and DPANN archaea in groundwater ecosystems.</title>
        <authorList>
            <person name="He C.Y."/>
            <person name="Keren R."/>
            <person name="Whittaker M."/>
            <person name="Farag I.F."/>
            <person name="Doudna J."/>
            <person name="Cate J.H.D."/>
            <person name="Banfield J.F."/>
        </authorList>
    </citation>
    <scope>NUCLEOTIDE SEQUENCE [LARGE SCALE GENOMIC DNA]</scope>
    <source>
        <strain evidence="1">NC_groundwater_70_Ag_B-0.1um_54_66</strain>
    </source>
</reference>
<protein>
    <submittedName>
        <fullName evidence="1">Uncharacterized protein</fullName>
    </submittedName>
</protein>
<dbReference type="Proteomes" id="UP000595362">
    <property type="component" value="Chromosome"/>
</dbReference>
<proteinExistence type="predicted"/>
<evidence type="ECO:0000313" key="2">
    <source>
        <dbReference type="Proteomes" id="UP000595362"/>
    </source>
</evidence>
<organism evidence="1 2">
    <name type="scientific">Micavibrio aeruginosavorus</name>
    <dbReference type="NCBI Taxonomy" id="349221"/>
    <lineage>
        <taxon>Bacteria</taxon>
        <taxon>Pseudomonadati</taxon>
        <taxon>Bdellovibrionota</taxon>
        <taxon>Bdellovibrionia</taxon>
        <taxon>Bdellovibrionales</taxon>
        <taxon>Pseudobdellovibrionaceae</taxon>
        <taxon>Micavibrio</taxon>
    </lineage>
</organism>
<gene>
    <name evidence="1" type="ORF">HYS17_10845</name>
</gene>